<dbReference type="SUPFAM" id="SSF55073">
    <property type="entry name" value="Nucleotide cyclase"/>
    <property type="match status" value="1"/>
</dbReference>
<dbReference type="Pfam" id="PF13191">
    <property type="entry name" value="AAA_16"/>
    <property type="match status" value="1"/>
</dbReference>
<evidence type="ECO:0000256" key="3">
    <source>
        <dbReference type="SAM" id="MobiDB-lite"/>
    </source>
</evidence>
<dbReference type="Gene3D" id="1.25.40.10">
    <property type="entry name" value="Tetratricopeptide repeat domain"/>
    <property type="match status" value="1"/>
</dbReference>
<dbReference type="EMBL" id="BSNF01000001">
    <property type="protein sequence ID" value="GLQ04791.1"/>
    <property type="molecule type" value="Genomic_DNA"/>
</dbReference>
<dbReference type="InterPro" id="IPR027417">
    <property type="entry name" value="P-loop_NTPase"/>
</dbReference>
<dbReference type="SUPFAM" id="SSF52540">
    <property type="entry name" value="P-loop containing nucleoside triphosphate hydrolases"/>
    <property type="match status" value="1"/>
</dbReference>
<dbReference type="Gene3D" id="3.30.70.1230">
    <property type="entry name" value="Nucleotide cyclase"/>
    <property type="match status" value="1"/>
</dbReference>
<dbReference type="InterPro" id="IPR013761">
    <property type="entry name" value="SAM/pointed_sf"/>
</dbReference>
<evidence type="ECO:0000256" key="2">
    <source>
        <dbReference type="ARBA" id="ARBA00022840"/>
    </source>
</evidence>
<protein>
    <submittedName>
        <fullName evidence="6">Adenylate/guanylate cyclase domain-containing protein</fullName>
    </submittedName>
</protein>
<dbReference type="PANTHER" id="PTHR16305">
    <property type="entry name" value="TESTICULAR SOLUBLE ADENYLYL CYCLASE"/>
    <property type="match status" value="1"/>
</dbReference>
<dbReference type="SUPFAM" id="SSF48452">
    <property type="entry name" value="TPR-like"/>
    <property type="match status" value="2"/>
</dbReference>
<dbReference type="InterPro" id="IPR041664">
    <property type="entry name" value="AAA_16"/>
</dbReference>
<reference evidence="6" key="2">
    <citation type="submission" date="2023-01" db="EMBL/GenBank/DDBJ databases">
        <title>Draft genome sequence of Sneathiella chinensis strain NBRC 103408.</title>
        <authorList>
            <person name="Sun Q."/>
            <person name="Mori K."/>
        </authorList>
    </citation>
    <scope>NUCLEOTIDE SEQUENCE</scope>
    <source>
        <strain evidence="6">NBRC 103408</strain>
    </source>
</reference>
<evidence type="ECO:0000313" key="6">
    <source>
        <dbReference type="EMBL" id="GLQ04791.1"/>
    </source>
</evidence>
<sequence>MDTLANWLSAHDLEGLVDLFAAHDITPDILSDLSDADLKEMGLSVGLRRRFRKALEKAPPVPSGSGQEGGGAARKDQGALLQAERRYLSVMFVDLVGSTQLSRLLDPEEMGSLLQSYQQVVSAEVNRFKGHVAKYMGDGVLAYFGWPMAHEDDVEQAVRAGLSILDAVKGISVGAGREPLQCRVGIATGLVVVGRAIGEHEAMERTVTGDTPNLAARLQQAARPDSVMIGNSTARLVEGLFTLSEVRNVQLKGFGQNEKAFEVQGEVRQESRFEARHATLNRIVGRDQELARLSEQWAEAERGEGHGVLVIGEAGIGKSRLLGAFLETLGGRDQFRIRYQCSPSFQDAALWPVIEKLKRIYRIDRHLPPDRAASLLQAQLGEEAIRDPAIVVLVAELLGVSVGGRERIAHLSAMQKRHRTLEALVGQVIRLTDRKPVLLVLEDAHWADPTTLELMELLLDRIGGRQVLVLMTSRPGFLGKLRHRNALSLLTLNRLDRKAGRSLIGDLAGECDLPDGLVADILSRTDGVPLFIEELTKSLLEADLPDRGPGERESHLDGQREPVVPRTLHDSLMARLDRLHNVKGIAQQASCIGREFEFGLVRAIADVDEASLTAALDRLVGAELLFQRGTPPDSSYRFKHALVRDAAYSSLLFSQRQLVHGRIARCLEADTEARPELVAQHAELAGDMDKAVRFYKEAGSAAASRSANAEAIRAYENALRCLGEDRGQEDERDRDRDREEVSCRLAMGLSLIAYCGYASTEVEENYQRARQLCLKNGFKGPLFTASRGLWNCIYDRGKIRTSMALAERLFDLAREAANPCMEALAFRALGSSKMTLGNLDGAWQDFDACVDVVCGQPMHLTLRDHGEVPQIVATSYQGLVACVRGDLDLGNRLASAGVDMAAELEEPIVLTFATALMGFVNLLQREYAGCLQTESRVQYLCREHGFVFWSAHHEVLDGCARANQGDRDKGIADAVAGIDNWRRTGAMIHVPTWSSFLADSAVRAGRIDVARKAVRDGLDVAGTTRDAFALAELQRLDGVVEARSGNWQEALDRLDMAIETAEKQGTGLFLLRAEMDRADLLASTGKAEDMQGRLRSALGQVRDSRPGEDYRRALSLLEGD</sequence>
<dbReference type="Gene3D" id="3.40.50.300">
    <property type="entry name" value="P-loop containing nucleotide triphosphate hydrolases"/>
    <property type="match status" value="1"/>
</dbReference>
<evidence type="ECO:0000259" key="4">
    <source>
        <dbReference type="PROSITE" id="PS50105"/>
    </source>
</evidence>
<dbReference type="CDD" id="cd07302">
    <property type="entry name" value="CHD"/>
    <property type="match status" value="1"/>
</dbReference>
<proteinExistence type="predicted"/>
<organism evidence="6 7">
    <name type="scientific">Sneathiella chinensis</name>
    <dbReference type="NCBI Taxonomy" id="349750"/>
    <lineage>
        <taxon>Bacteria</taxon>
        <taxon>Pseudomonadati</taxon>
        <taxon>Pseudomonadota</taxon>
        <taxon>Alphaproteobacteria</taxon>
        <taxon>Sneathiellales</taxon>
        <taxon>Sneathiellaceae</taxon>
        <taxon>Sneathiella</taxon>
    </lineage>
</organism>
<feature type="domain" description="SAM" evidence="4">
    <location>
        <begin position="1"/>
        <end position="44"/>
    </location>
</feature>
<dbReference type="PANTHER" id="PTHR16305:SF28">
    <property type="entry name" value="GUANYLATE CYCLASE DOMAIN-CONTAINING PROTEIN"/>
    <property type="match status" value="1"/>
</dbReference>
<evidence type="ECO:0000313" key="7">
    <source>
        <dbReference type="Proteomes" id="UP001161409"/>
    </source>
</evidence>
<dbReference type="Gene3D" id="1.10.150.50">
    <property type="entry name" value="Transcription Factor, Ets-1"/>
    <property type="match status" value="1"/>
</dbReference>
<dbReference type="InterPro" id="IPR029787">
    <property type="entry name" value="Nucleotide_cyclase"/>
</dbReference>
<dbReference type="CDD" id="cd09487">
    <property type="entry name" value="SAM_superfamily"/>
    <property type="match status" value="1"/>
</dbReference>
<dbReference type="InterPro" id="IPR001660">
    <property type="entry name" value="SAM"/>
</dbReference>
<keyword evidence="7" id="KW-1185">Reference proteome</keyword>
<feature type="domain" description="Guanylate cyclase" evidence="5">
    <location>
        <begin position="89"/>
        <end position="219"/>
    </location>
</feature>
<dbReference type="SMART" id="SM00044">
    <property type="entry name" value="CYCc"/>
    <property type="match status" value="1"/>
</dbReference>
<dbReference type="Pfam" id="PF07647">
    <property type="entry name" value="SAM_2"/>
    <property type="match status" value="1"/>
</dbReference>
<dbReference type="SUPFAM" id="SSF47769">
    <property type="entry name" value="SAM/Pointed domain"/>
    <property type="match status" value="1"/>
</dbReference>
<dbReference type="PROSITE" id="PS50105">
    <property type="entry name" value="SAM_DOMAIN"/>
    <property type="match status" value="1"/>
</dbReference>
<dbReference type="InterPro" id="IPR001054">
    <property type="entry name" value="A/G_cyclase"/>
</dbReference>
<dbReference type="RefSeq" id="WP_169558841.1">
    <property type="nucleotide sequence ID" value="NZ_BSNF01000001.1"/>
</dbReference>
<name>A0ABQ5U055_9PROT</name>
<keyword evidence="2" id="KW-0067">ATP-binding</keyword>
<dbReference type="Proteomes" id="UP001161409">
    <property type="component" value="Unassembled WGS sequence"/>
</dbReference>
<evidence type="ECO:0000256" key="1">
    <source>
        <dbReference type="ARBA" id="ARBA00022741"/>
    </source>
</evidence>
<evidence type="ECO:0000259" key="5">
    <source>
        <dbReference type="PROSITE" id="PS50125"/>
    </source>
</evidence>
<comment type="caution">
    <text evidence="6">The sequence shown here is derived from an EMBL/GenBank/DDBJ whole genome shotgun (WGS) entry which is preliminary data.</text>
</comment>
<dbReference type="InterPro" id="IPR011990">
    <property type="entry name" value="TPR-like_helical_dom_sf"/>
</dbReference>
<keyword evidence="1" id="KW-0547">Nucleotide-binding</keyword>
<dbReference type="Pfam" id="PF00211">
    <property type="entry name" value="Guanylate_cyc"/>
    <property type="match status" value="1"/>
</dbReference>
<reference evidence="6" key="1">
    <citation type="journal article" date="2014" name="Int. J. Syst. Evol. Microbiol.">
        <title>Complete genome of a new Firmicutes species belonging to the dominant human colonic microbiota ('Ruminococcus bicirculans') reveals two chromosomes and a selective capacity to utilize plant glucans.</title>
        <authorList>
            <consortium name="NISC Comparative Sequencing Program"/>
            <person name="Wegmann U."/>
            <person name="Louis P."/>
            <person name="Goesmann A."/>
            <person name="Henrissat B."/>
            <person name="Duncan S.H."/>
            <person name="Flint H.J."/>
        </authorList>
    </citation>
    <scope>NUCLEOTIDE SEQUENCE</scope>
    <source>
        <strain evidence="6">NBRC 103408</strain>
    </source>
</reference>
<dbReference type="PROSITE" id="PS50125">
    <property type="entry name" value="GUANYLATE_CYCLASE_2"/>
    <property type="match status" value="1"/>
</dbReference>
<gene>
    <name evidence="6" type="ORF">GCM10007924_00120</name>
</gene>
<feature type="region of interest" description="Disordered" evidence="3">
    <location>
        <begin position="56"/>
        <end position="75"/>
    </location>
</feature>
<accession>A0ABQ5U055</accession>